<evidence type="ECO:0008006" key="11">
    <source>
        <dbReference type="Google" id="ProtNLM"/>
    </source>
</evidence>
<accession>A0A1G2C0F7</accession>
<evidence type="ECO:0000313" key="9">
    <source>
        <dbReference type="EMBL" id="OGY94686.1"/>
    </source>
</evidence>
<feature type="transmembrane region" description="Helical" evidence="8">
    <location>
        <begin position="378"/>
        <end position="395"/>
    </location>
</feature>
<feature type="transmembrane region" description="Helical" evidence="8">
    <location>
        <begin position="193"/>
        <end position="221"/>
    </location>
</feature>
<name>A0A1G2C0F7_9BACT</name>
<feature type="transmembrane region" description="Helical" evidence="8">
    <location>
        <begin position="283"/>
        <end position="302"/>
    </location>
</feature>
<dbReference type="GO" id="GO:0005886">
    <property type="term" value="C:plasma membrane"/>
    <property type="evidence" value="ECO:0007669"/>
    <property type="project" value="UniProtKB-SubCell"/>
</dbReference>
<feature type="transmembrane region" description="Helical" evidence="8">
    <location>
        <begin position="84"/>
        <end position="105"/>
    </location>
</feature>
<evidence type="ECO:0000256" key="8">
    <source>
        <dbReference type="SAM" id="Phobius"/>
    </source>
</evidence>
<feature type="transmembrane region" description="Helical" evidence="8">
    <location>
        <begin position="407"/>
        <end position="426"/>
    </location>
</feature>
<feature type="transmembrane region" description="Helical" evidence="8">
    <location>
        <begin position="340"/>
        <end position="358"/>
    </location>
</feature>
<comment type="caution">
    <text evidence="9">The sequence shown here is derived from an EMBL/GenBank/DDBJ whole genome shotgun (WGS) entry which is preliminary data.</text>
</comment>
<evidence type="ECO:0000256" key="7">
    <source>
        <dbReference type="ARBA" id="ARBA00023136"/>
    </source>
</evidence>
<dbReference type="GO" id="GO:0009103">
    <property type="term" value="P:lipopolysaccharide biosynthetic process"/>
    <property type="evidence" value="ECO:0007669"/>
    <property type="project" value="UniProtKB-ARBA"/>
</dbReference>
<comment type="subcellular location">
    <subcellularLocation>
        <location evidence="1">Cell membrane</location>
        <topology evidence="1">Multi-pass membrane protein</topology>
    </subcellularLocation>
</comment>
<keyword evidence="7 8" id="KW-0472">Membrane</keyword>
<evidence type="ECO:0000313" key="10">
    <source>
        <dbReference type="Proteomes" id="UP000177626"/>
    </source>
</evidence>
<gene>
    <name evidence="9" type="ORF">A2406_02585</name>
</gene>
<organism evidence="9 10">
    <name type="scientific">Candidatus Komeilibacteria bacterium RIFOXYC1_FULL_37_11</name>
    <dbReference type="NCBI Taxonomy" id="1798555"/>
    <lineage>
        <taxon>Bacteria</taxon>
        <taxon>Candidatus Komeiliibacteriota</taxon>
    </lineage>
</organism>
<evidence type="ECO:0000256" key="6">
    <source>
        <dbReference type="ARBA" id="ARBA00022989"/>
    </source>
</evidence>
<dbReference type="AlphaFoldDB" id="A0A1G2C0F7"/>
<keyword evidence="4" id="KW-0808">Transferase</keyword>
<feature type="transmembrane region" description="Helical" evidence="8">
    <location>
        <begin position="308"/>
        <end position="328"/>
    </location>
</feature>
<feature type="transmembrane region" description="Helical" evidence="8">
    <location>
        <begin position="233"/>
        <end position="250"/>
    </location>
</feature>
<reference evidence="9 10" key="1">
    <citation type="journal article" date="2016" name="Nat. Commun.">
        <title>Thousands of microbial genomes shed light on interconnected biogeochemical processes in an aquifer system.</title>
        <authorList>
            <person name="Anantharaman K."/>
            <person name="Brown C.T."/>
            <person name="Hug L.A."/>
            <person name="Sharon I."/>
            <person name="Castelle C.J."/>
            <person name="Probst A.J."/>
            <person name="Thomas B.C."/>
            <person name="Singh A."/>
            <person name="Wilkins M.J."/>
            <person name="Karaoz U."/>
            <person name="Brodie E.L."/>
            <person name="Williams K.H."/>
            <person name="Hubbard S.S."/>
            <person name="Banfield J.F."/>
        </authorList>
    </citation>
    <scope>NUCLEOTIDE SEQUENCE [LARGE SCALE GENOMIC DNA]</scope>
</reference>
<keyword evidence="5 8" id="KW-0812">Transmembrane</keyword>
<dbReference type="EMBL" id="MHKQ01000005">
    <property type="protein sequence ID" value="OGY94686.1"/>
    <property type="molecule type" value="Genomic_DNA"/>
</dbReference>
<dbReference type="PANTHER" id="PTHR33908:SF11">
    <property type="entry name" value="MEMBRANE PROTEIN"/>
    <property type="match status" value="1"/>
</dbReference>
<evidence type="ECO:0000256" key="4">
    <source>
        <dbReference type="ARBA" id="ARBA00022679"/>
    </source>
</evidence>
<evidence type="ECO:0000256" key="5">
    <source>
        <dbReference type="ARBA" id="ARBA00022692"/>
    </source>
</evidence>
<evidence type="ECO:0000256" key="2">
    <source>
        <dbReference type="ARBA" id="ARBA00022475"/>
    </source>
</evidence>
<proteinExistence type="predicted"/>
<feature type="transmembrane region" description="Helical" evidence="8">
    <location>
        <begin position="111"/>
        <end position="132"/>
    </location>
</feature>
<feature type="transmembrane region" description="Helical" evidence="8">
    <location>
        <begin position="51"/>
        <end position="72"/>
    </location>
</feature>
<keyword evidence="2" id="KW-1003">Cell membrane</keyword>
<evidence type="ECO:0000256" key="1">
    <source>
        <dbReference type="ARBA" id="ARBA00004651"/>
    </source>
</evidence>
<evidence type="ECO:0000256" key="3">
    <source>
        <dbReference type="ARBA" id="ARBA00022676"/>
    </source>
</evidence>
<protein>
    <recommendedName>
        <fullName evidence="11">Glycosyltransferase RgtA/B/C/D-like domain-containing protein</fullName>
    </recommendedName>
</protein>
<dbReference type="GO" id="GO:0016763">
    <property type="term" value="F:pentosyltransferase activity"/>
    <property type="evidence" value="ECO:0007669"/>
    <property type="project" value="TreeGrafter"/>
</dbReference>
<keyword evidence="6 8" id="KW-1133">Transmembrane helix</keyword>
<keyword evidence="3" id="KW-0328">Glycosyltransferase</keyword>
<sequence length="539" mass="62663">MNIRLTHNKILIISFLVFLFIYNFTNIFVWWPMLKDTEHLIFNWPDSTANYFFSSLFANGGNLWFSEMLNLYTDNLLHARSINVVGGNLVPMTFLPAIVIFGAFGRILGEFGILALTPFLAALSGLLVYRLVYYIFKDLDIALASSLLFWSLAPWVFFANEVMLPSILFIFLVLAGFWALAKSIILEKSLYWILASLFLSLAIFVRPTEVVWLSLIFIFIVYLNRQKIYLKHYVYGFVIFLAVLFLFLILNKNTYGSYFSIGYLNFQSNSLSTEFSGQKTSGLLNYLKLLIAPFGLDFILLTKNFYKYFIEIFAPYLVLAFLGVSIIFYKKQVTSPWKKYFLLSPFVFIIILLYYGSWDLADPLVKELNKISISYVRYFLPLYIWVLPLAAWAIKKMFYGPTKINKVAYYIVIVALMLTSVKLAFYSKNDGLWSNMDNLQNYNEQYKAVSQVVEKEAVIISERSDKVFFPKYRVIVPQGDLPLWSRVKNIINLVPIYYYTDKNSELLSVDQGELDKLNLKLEDQGKIWHNFSLYKVSNK</sequence>
<dbReference type="Proteomes" id="UP000177626">
    <property type="component" value="Unassembled WGS sequence"/>
</dbReference>
<feature type="transmembrane region" description="Helical" evidence="8">
    <location>
        <begin position="139"/>
        <end position="157"/>
    </location>
</feature>
<feature type="transmembrane region" description="Helical" evidence="8">
    <location>
        <begin position="163"/>
        <end position="181"/>
    </location>
</feature>
<dbReference type="PANTHER" id="PTHR33908">
    <property type="entry name" value="MANNOSYLTRANSFERASE YKCB-RELATED"/>
    <property type="match status" value="1"/>
</dbReference>
<dbReference type="InterPro" id="IPR050297">
    <property type="entry name" value="LipidA_mod_glycosyltrf_83"/>
</dbReference>
<feature type="transmembrane region" description="Helical" evidence="8">
    <location>
        <begin position="12"/>
        <end position="31"/>
    </location>
</feature>